<dbReference type="Pfam" id="PF00005">
    <property type="entry name" value="ABC_tran"/>
    <property type="match status" value="2"/>
</dbReference>
<keyword evidence="2" id="KW-0547">Nucleotide-binding</keyword>
<organism evidence="6 7">
    <name type="scientific">Rouxiella silvae</name>
    <dbReference type="NCBI Taxonomy" id="1646373"/>
    <lineage>
        <taxon>Bacteria</taxon>
        <taxon>Pseudomonadati</taxon>
        <taxon>Pseudomonadota</taxon>
        <taxon>Gammaproteobacteria</taxon>
        <taxon>Enterobacterales</taxon>
        <taxon>Yersiniaceae</taxon>
        <taxon>Rouxiella</taxon>
    </lineage>
</organism>
<dbReference type="InterPro" id="IPR003439">
    <property type="entry name" value="ABC_transporter-like_ATP-bd"/>
</dbReference>
<feature type="domain" description="ABC transporter" evidence="5">
    <location>
        <begin position="335"/>
        <end position="541"/>
    </location>
</feature>
<dbReference type="PANTHER" id="PTHR19211:SF6">
    <property type="entry name" value="BLL7188 PROTEIN"/>
    <property type="match status" value="1"/>
</dbReference>
<accession>A0ABX3U137</accession>
<proteinExistence type="predicted"/>
<dbReference type="SMART" id="SM00382">
    <property type="entry name" value="AAA"/>
    <property type="match status" value="2"/>
</dbReference>
<evidence type="ECO:0000256" key="1">
    <source>
        <dbReference type="ARBA" id="ARBA00022737"/>
    </source>
</evidence>
<dbReference type="InterPro" id="IPR027417">
    <property type="entry name" value="P-loop_NTPase"/>
</dbReference>
<protein>
    <submittedName>
        <fullName evidence="6">ABC transporter ATP-binding protein</fullName>
    </submittedName>
</protein>
<dbReference type="GO" id="GO:0005524">
    <property type="term" value="F:ATP binding"/>
    <property type="evidence" value="ECO:0007669"/>
    <property type="project" value="UniProtKB-KW"/>
</dbReference>
<dbReference type="SUPFAM" id="SSF52540">
    <property type="entry name" value="P-loop containing nucleoside triphosphate hydrolases"/>
    <property type="match status" value="2"/>
</dbReference>
<evidence type="ECO:0000259" key="5">
    <source>
        <dbReference type="PROSITE" id="PS50893"/>
    </source>
</evidence>
<reference evidence="6 7" key="1">
    <citation type="journal article" date="2017" name="Int. J. Syst. Evol. Microbiol.">
        <title>Rouxiella badensis sp. nov. and Rouxiella silvae sp. nov. isolated from peat bog soil in Germany and emendation of the genus description.</title>
        <authorList>
            <person name="Le Fleche-Mateos A."/>
            <person name="Kugler J.H."/>
            <person name="Hansen S.H."/>
            <person name="Syldatk C."/>
            <person name="Hausmann R."/>
            <person name="Lomprez F."/>
            <person name="Vandenbogaert M."/>
            <person name="Manuguerra J.C."/>
            <person name="Grimont P.A."/>
        </authorList>
    </citation>
    <scope>NUCLEOTIDE SEQUENCE [LARGE SCALE GENOMIC DNA]</scope>
    <source>
        <strain evidence="6 7">213</strain>
    </source>
</reference>
<evidence type="ECO:0000313" key="7">
    <source>
        <dbReference type="Proteomes" id="UP000192722"/>
    </source>
</evidence>
<dbReference type="Gene3D" id="3.40.50.300">
    <property type="entry name" value="P-loop containing nucleotide triphosphate hydrolases"/>
    <property type="match status" value="2"/>
</dbReference>
<sequence length="541" mass="59750">MTNSILTLERVSFVLPDGKPLFSELTEQFDQRHTGLVGSNGVGKSLLAKMMAGLVTPTSGQCRCSGRVRYLAQHLLPQHYYNVAMLAGVDTQLAALKRIEAGSADPIDFELVGEGWDIRQRLQTQLEFAGLGYLSPESAVNRLSGGEVMRVALTGATLSDADFLILDEPTNHLDAASRLALMQQLQQWSRGLLVISHDRRLLQQMERTVELSSLGLRSYGGNYGFYQQMKAQETAAVAQNLDRLKTERKREKHALRDQLERLEKRQSRGNRQSKEANQAKILLGRQKNRSEASTGKQVKQQAQTRMQLNQQVQQAAKQIEASTPIVMHLTSSFRALPQNVAKLTDAVLPFVPVPFCQITLTINGGQRIGVIGSNGCGKSTLLKALAGLLPLASGHREVWAKTAYLDQQLSILDRQRTVLEQLLAVNSQMGESQLRMQLAQLGLDATRVSLPCGELSGGEQLKAALATIIYADAPASFLLLDEPSNHLDIPSLHTLESFLNQYQGTLIVVSHDEVFLSQIELTHWLVAGKKGWEFSSNQHFV</sequence>
<evidence type="ECO:0000256" key="3">
    <source>
        <dbReference type="ARBA" id="ARBA00022840"/>
    </source>
</evidence>
<evidence type="ECO:0000313" key="6">
    <source>
        <dbReference type="EMBL" id="ORJ21219.1"/>
    </source>
</evidence>
<evidence type="ECO:0000256" key="2">
    <source>
        <dbReference type="ARBA" id="ARBA00022741"/>
    </source>
</evidence>
<dbReference type="PANTHER" id="PTHR19211">
    <property type="entry name" value="ATP-BINDING TRANSPORT PROTEIN-RELATED"/>
    <property type="match status" value="1"/>
</dbReference>
<keyword evidence="1" id="KW-0677">Repeat</keyword>
<evidence type="ECO:0000256" key="4">
    <source>
        <dbReference type="SAM" id="MobiDB-lite"/>
    </source>
</evidence>
<dbReference type="Proteomes" id="UP000192722">
    <property type="component" value="Unassembled WGS sequence"/>
</dbReference>
<dbReference type="InterPro" id="IPR050611">
    <property type="entry name" value="ABCF"/>
</dbReference>
<dbReference type="CDD" id="cd03221">
    <property type="entry name" value="ABCF_EF-3"/>
    <property type="match status" value="1"/>
</dbReference>
<dbReference type="EMBL" id="MRWD01000022">
    <property type="protein sequence ID" value="ORJ21219.1"/>
    <property type="molecule type" value="Genomic_DNA"/>
</dbReference>
<keyword evidence="7" id="KW-1185">Reference proteome</keyword>
<name>A0ABX3U137_9GAMM</name>
<comment type="caution">
    <text evidence="6">The sequence shown here is derived from an EMBL/GenBank/DDBJ whole genome shotgun (WGS) entry which is preliminary data.</text>
</comment>
<feature type="domain" description="ABC transporter" evidence="5">
    <location>
        <begin position="6"/>
        <end position="238"/>
    </location>
</feature>
<feature type="region of interest" description="Disordered" evidence="4">
    <location>
        <begin position="262"/>
        <end position="305"/>
    </location>
</feature>
<dbReference type="InterPro" id="IPR003593">
    <property type="entry name" value="AAA+_ATPase"/>
</dbReference>
<feature type="compositionally biased region" description="Polar residues" evidence="4">
    <location>
        <begin position="291"/>
        <end position="305"/>
    </location>
</feature>
<dbReference type="RefSeq" id="WP_084983071.1">
    <property type="nucleotide sequence ID" value="NZ_CBCSCF010000007.1"/>
</dbReference>
<dbReference type="PROSITE" id="PS50893">
    <property type="entry name" value="ABC_TRANSPORTER_2"/>
    <property type="match status" value="2"/>
</dbReference>
<gene>
    <name evidence="6" type="ORF">BS639_10610</name>
</gene>
<keyword evidence="3 6" id="KW-0067">ATP-binding</keyword>